<accession>A9VA62</accession>
<dbReference type="RefSeq" id="XP_001749559.1">
    <property type="nucleotide sequence ID" value="XM_001749507.1"/>
</dbReference>
<dbReference type="InterPro" id="IPR040260">
    <property type="entry name" value="RFA2-like"/>
</dbReference>
<reference evidence="10 11" key="1">
    <citation type="journal article" date="2008" name="Nature">
        <title>The genome of the choanoflagellate Monosiga brevicollis and the origin of metazoans.</title>
        <authorList>
            <consortium name="JGI Sequencing"/>
            <person name="King N."/>
            <person name="Westbrook M.J."/>
            <person name="Young S.L."/>
            <person name="Kuo A."/>
            <person name="Abedin M."/>
            <person name="Chapman J."/>
            <person name="Fairclough S."/>
            <person name="Hellsten U."/>
            <person name="Isogai Y."/>
            <person name="Letunic I."/>
            <person name="Marr M."/>
            <person name="Pincus D."/>
            <person name="Putnam N."/>
            <person name="Rokas A."/>
            <person name="Wright K.J."/>
            <person name="Zuzow R."/>
            <person name="Dirks W."/>
            <person name="Good M."/>
            <person name="Goodstein D."/>
            <person name="Lemons D."/>
            <person name="Li W."/>
            <person name="Lyons J.B."/>
            <person name="Morris A."/>
            <person name="Nichols S."/>
            <person name="Richter D.J."/>
            <person name="Salamov A."/>
            <person name="Bork P."/>
            <person name="Lim W.A."/>
            <person name="Manning G."/>
            <person name="Miller W.T."/>
            <person name="McGinnis W."/>
            <person name="Shapiro H."/>
            <person name="Tjian R."/>
            <person name="Grigoriev I.V."/>
            <person name="Rokhsar D."/>
        </authorList>
    </citation>
    <scope>NUCLEOTIDE SEQUENCE [LARGE SCALE GENOMIC DNA]</scope>
    <source>
        <strain evidence="11">MX1 / ATCC 50154</strain>
    </source>
</reference>
<dbReference type="GO" id="GO:0000781">
    <property type="term" value="C:chromosome, telomeric region"/>
    <property type="evidence" value="ECO:0007669"/>
    <property type="project" value="UniProtKB-SubCell"/>
</dbReference>
<sequence>MAEEMTPSVPWGLDPMLDAPVRILVGQALQLKLWTEHDGENVPSVHSQAQAPQLQLWRLGTHAVLRIAIMGYIVNYNDRARVRIYHGMPPRATGHVYQRACQANTVAATLTRFHHRAAAVDDGTGVLPCVTFRRNDQDDRPQFHLPVGQLVLARGRLNVFDDVKQMVLDGIHAEEDCNEEWQFWQETEEAHRAVYSQPINPAVPAAPLHPRPGPSFEPLIRAPMRPQLAKLVSPRAAQAQQQQQSKLRERILAFAQTRPGTFFTPAEARAALDRPITATIFDVQRICDELAHKGQFQAQLPLSDNGPLHDATRRAHTHAR</sequence>
<name>A9VA62_MONBE</name>
<comment type="subcellular location">
    <subcellularLocation>
        <location evidence="2">Chromosome</location>
        <location evidence="2">Telomere</location>
    </subcellularLocation>
    <subcellularLocation>
        <location evidence="1">Nucleus</location>
    </subcellularLocation>
</comment>
<dbReference type="EMBL" id="CH991572">
    <property type="protein sequence ID" value="EDQ85610.1"/>
    <property type="molecule type" value="Genomic_DNA"/>
</dbReference>
<feature type="region of interest" description="Disordered" evidence="9">
    <location>
        <begin position="300"/>
        <end position="320"/>
    </location>
</feature>
<dbReference type="Gene3D" id="2.40.50.140">
    <property type="entry name" value="Nucleic acid-binding proteins"/>
    <property type="match status" value="1"/>
</dbReference>
<evidence type="ECO:0000256" key="7">
    <source>
        <dbReference type="ARBA" id="ARBA00023242"/>
    </source>
</evidence>
<dbReference type="AlphaFoldDB" id="A9VA62"/>
<dbReference type="InParanoid" id="A9VA62"/>
<keyword evidence="7" id="KW-0539">Nucleus</keyword>
<evidence type="ECO:0000256" key="1">
    <source>
        <dbReference type="ARBA" id="ARBA00004123"/>
    </source>
</evidence>
<evidence type="ECO:0000256" key="2">
    <source>
        <dbReference type="ARBA" id="ARBA00004574"/>
    </source>
</evidence>
<dbReference type="KEGG" id="mbr:MONBRDRAFT_38793"/>
<keyword evidence="11" id="KW-1185">Reference proteome</keyword>
<evidence type="ECO:0000313" key="10">
    <source>
        <dbReference type="EMBL" id="EDQ85610.1"/>
    </source>
</evidence>
<proteinExistence type="predicted"/>
<dbReference type="SUPFAM" id="SSF50249">
    <property type="entry name" value="Nucleic acid-binding proteins"/>
    <property type="match status" value="1"/>
</dbReference>
<dbReference type="Proteomes" id="UP000001357">
    <property type="component" value="Unassembled WGS sequence"/>
</dbReference>
<dbReference type="STRING" id="81824.A9VA62"/>
<keyword evidence="5" id="KW-0779">Telomere</keyword>
<evidence type="ECO:0000256" key="4">
    <source>
        <dbReference type="ARBA" id="ARBA00022454"/>
    </source>
</evidence>
<evidence type="ECO:0000256" key="8">
    <source>
        <dbReference type="ARBA" id="ARBA00030039"/>
    </source>
</evidence>
<keyword evidence="4" id="KW-0158">Chromosome</keyword>
<evidence type="ECO:0000256" key="9">
    <source>
        <dbReference type="SAM" id="MobiDB-lite"/>
    </source>
</evidence>
<evidence type="ECO:0000256" key="3">
    <source>
        <dbReference type="ARBA" id="ARBA00017411"/>
    </source>
</evidence>
<evidence type="ECO:0000256" key="6">
    <source>
        <dbReference type="ARBA" id="ARBA00023125"/>
    </source>
</evidence>
<organism evidence="10 11">
    <name type="scientific">Monosiga brevicollis</name>
    <name type="common">Choanoflagellate</name>
    <dbReference type="NCBI Taxonomy" id="81824"/>
    <lineage>
        <taxon>Eukaryota</taxon>
        <taxon>Choanoflagellata</taxon>
        <taxon>Craspedida</taxon>
        <taxon>Salpingoecidae</taxon>
        <taxon>Monosiga</taxon>
    </lineage>
</organism>
<dbReference type="GeneID" id="5894856"/>
<evidence type="ECO:0000256" key="5">
    <source>
        <dbReference type="ARBA" id="ARBA00022895"/>
    </source>
</evidence>
<evidence type="ECO:0000313" key="11">
    <source>
        <dbReference type="Proteomes" id="UP000001357"/>
    </source>
</evidence>
<dbReference type="PANTHER" id="PTHR13989">
    <property type="entry name" value="REPLICATION PROTEIN A-RELATED"/>
    <property type="match status" value="1"/>
</dbReference>
<dbReference type="PANTHER" id="PTHR13989:SF33">
    <property type="entry name" value="CST COMPLEX SUBUNIT STN1"/>
    <property type="match status" value="1"/>
</dbReference>
<gene>
    <name evidence="10" type="ORF">MONBRDRAFT_38793</name>
</gene>
<dbReference type="InterPro" id="IPR012340">
    <property type="entry name" value="NA-bd_OB-fold"/>
</dbReference>
<protein>
    <recommendedName>
        <fullName evidence="3">CST complex subunit STN1</fullName>
    </recommendedName>
    <alternativeName>
        <fullName evidence="8">Suppressor of cdc thirteen homolog</fullName>
    </alternativeName>
</protein>
<dbReference type="GO" id="GO:0042162">
    <property type="term" value="F:telomeric DNA binding"/>
    <property type="evidence" value="ECO:0000318"/>
    <property type="project" value="GO_Central"/>
</dbReference>
<dbReference type="CDD" id="cd03524">
    <property type="entry name" value="RPA2_OBF_family"/>
    <property type="match status" value="1"/>
</dbReference>
<keyword evidence="6" id="KW-0238">DNA-binding</keyword>
<dbReference type="GO" id="GO:0005634">
    <property type="term" value="C:nucleus"/>
    <property type="evidence" value="ECO:0007669"/>
    <property type="project" value="UniProtKB-SubCell"/>
</dbReference>